<keyword evidence="3" id="KW-1185">Reference proteome</keyword>
<proteinExistence type="predicted"/>
<gene>
    <name evidence="2" type="ORF">VMCG_03017</name>
</gene>
<feature type="region of interest" description="Disordered" evidence="1">
    <location>
        <begin position="23"/>
        <end position="50"/>
    </location>
</feature>
<feature type="compositionally biased region" description="Low complexity" evidence="1">
    <location>
        <begin position="31"/>
        <end position="50"/>
    </location>
</feature>
<evidence type="ECO:0000256" key="1">
    <source>
        <dbReference type="SAM" id="MobiDB-lite"/>
    </source>
</evidence>
<evidence type="ECO:0000313" key="3">
    <source>
        <dbReference type="Proteomes" id="UP000283895"/>
    </source>
</evidence>
<accession>A0A423WXS3</accession>
<sequence>MEFCSVNTVPFCAVSSTHPSITPAHSSGVRQYTQTTSPSPLPSSSLPTYSARPSLRMNPMTSLTSASASLLFSFLLWKSSSVSTVAVAEAGLRLRFEEEDGGTEVEVDDDVVAVAVEDVGERLSLKMRWCWQ</sequence>
<dbReference type="Proteomes" id="UP000283895">
    <property type="component" value="Unassembled WGS sequence"/>
</dbReference>
<dbReference type="AlphaFoldDB" id="A0A423WXS3"/>
<dbReference type="EMBL" id="LKEA01000006">
    <property type="protein sequence ID" value="ROW08324.1"/>
    <property type="molecule type" value="Genomic_DNA"/>
</dbReference>
<reference evidence="2 3" key="1">
    <citation type="submission" date="2015-09" db="EMBL/GenBank/DDBJ databases">
        <title>Host preference determinants of Valsa canker pathogens revealed by comparative genomics.</title>
        <authorList>
            <person name="Yin Z."/>
            <person name="Huang L."/>
        </authorList>
    </citation>
    <scope>NUCLEOTIDE SEQUENCE [LARGE SCALE GENOMIC DNA]</scope>
    <source>
        <strain evidence="2 3">03-1</strain>
    </source>
</reference>
<name>A0A423WXS3_9PEZI</name>
<evidence type="ECO:0000313" key="2">
    <source>
        <dbReference type="EMBL" id="ROW08324.1"/>
    </source>
</evidence>
<protein>
    <submittedName>
        <fullName evidence="2">Uncharacterized protein</fullName>
    </submittedName>
</protein>
<organism evidence="2 3">
    <name type="scientific">Cytospora schulzeri</name>
    <dbReference type="NCBI Taxonomy" id="448051"/>
    <lineage>
        <taxon>Eukaryota</taxon>
        <taxon>Fungi</taxon>
        <taxon>Dikarya</taxon>
        <taxon>Ascomycota</taxon>
        <taxon>Pezizomycotina</taxon>
        <taxon>Sordariomycetes</taxon>
        <taxon>Sordariomycetidae</taxon>
        <taxon>Diaporthales</taxon>
        <taxon>Cytosporaceae</taxon>
        <taxon>Cytospora</taxon>
    </lineage>
</organism>
<comment type="caution">
    <text evidence="2">The sequence shown here is derived from an EMBL/GenBank/DDBJ whole genome shotgun (WGS) entry which is preliminary data.</text>
</comment>